<dbReference type="eggNOG" id="KOG3017">
    <property type="taxonomic scope" value="Eukaryota"/>
</dbReference>
<dbReference type="SUPFAM" id="SSF55797">
    <property type="entry name" value="PR-1-like"/>
    <property type="match status" value="1"/>
</dbReference>
<reference evidence="4" key="1">
    <citation type="journal article" date="2013" name="Genome Announc.">
        <title>Draft genome sequence of the ascomycete Phaeoacremonium aleophilum strain UCR-PA7, a causal agent of the esca disease complex in grapevines.</title>
        <authorList>
            <person name="Blanco-Ulate B."/>
            <person name="Rolshausen P."/>
            <person name="Cantu D."/>
        </authorList>
    </citation>
    <scope>NUCLEOTIDE SEQUENCE [LARGE SCALE GENOMIC DNA]</scope>
    <source>
        <strain evidence="4">UCR-PA7</strain>
    </source>
</reference>
<dbReference type="Proteomes" id="UP000014074">
    <property type="component" value="Unassembled WGS sequence"/>
</dbReference>
<dbReference type="SMART" id="SM00198">
    <property type="entry name" value="SCP"/>
    <property type="match status" value="1"/>
</dbReference>
<sequence>MRFGLTTIVTTLAVLVADVTAAPSAELETRALTADQTGGLTMQNNGRATGKIRALAWDATLASQATAYAQQLGSLQRLQHSGVGGENLFYESAGTKPYTDAAVAWMKEAPYYHHEAIPQGAFSSYGHYTQCMWNTTTKVGMGAYKDSNGAWWVVARYSPPGNYVGKKPF</sequence>
<feature type="signal peptide" evidence="1">
    <location>
        <begin position="1"/>
        <end position="21"/>
    </location>
</feature>
<evidence type="ECO:0000313" key="3">
    <source>
        <dbReference type="EMBL" id="EOO01114.1"/>
    </source>
</evidence>
<accession>R8BP55</accession>
<dbReference type="InterPro" id="IPR035940">
    <property type="entry name" value="CAP_sf"/>
</dbReference>
<dbReference type="OrthoDB" id="43654at2759"/>
<dbReference type="HOGENOM" id="CLU_035730_9_1_1"/>
<dbReference type="PRINTS" id="PR00837">
    <property type="entry name" value="V5TPXLIKE"/>
</dbReference>
<dbReference type="InterPro" id="IPR014044">
    <property type="entry name" value="CAP_dom"/>
</dbReference>
<dbReference type="InterPro" id="IPR001283">
    <property type="entry name" value="CRISP-related"/>
</dbReference>
<keyword evidence="4" id="KW-1185">Reference proteome</keyword>
<name>R8BP55_PHAM7</name>
<evidence type="ECO:0000259" key="2">
    <source>
        <dbReference type="SMART" id="SM00198"/>
    </source>
</evidence>
<proteinExistence type="predicted"/>
<dbReference type="KEGG" id="tmn:UCRPA7_3300"/>
<feature type="chain" id="PRO_5004452806" evidence="1">
    <location>
        <begin position="22"/>
        <end position="169"/>
    </location>
</feature>
<dbReference type="AlphaFoldDB" id="R8BP55"/>
<gene>
    <name evidence="3" type="ORF">UCRPA7_3300</name>
</gene>
<dbReference type="Gene3D" id="3.40.33.10">
    <property type="entry name" value="CAP"/>
    <property type="match status" value="1"/>
</dbReference>
<evidence type="ECO:0000313" key="4">
    <source>
        <dbReference type="Proteomes" id="UP000014074"/>
    </source>
</evidence>
<keyword evidence="1" id="KW-0732">Signal</keyword>
<evidence type="ECO:0000256" key="1">
    <source>
        <dbReference type="SAM" id="SignalP"/>
    </source>
</evidence>
<dbReference type="EMBL" id="KB933041">
    <property type="protein sequence ID" value="EOO01114.1"/>
    <property type="molecule type" value="Genomic_DNA"/>
</dbReference>
<dbReference type="GeneID" id="19323636"/>
<feature type="domain" description="SCP" evidence="2">
    <location>
        <begin position="34"/>
        <end position="165"/>
    </location>
</feature>
<dbReference type="RefSeq" id="XP_007914092.1">
    <property type="nucleotide sequence ID" value="XM_007915901.1"/>
</dbReference>
<dbReference type="PANTHER" id="PTHR10334">
    <property type="entry name" value="CYSTEINE-RICH SECRETORY PROTEIN-RELATED"/>
    <property type="match status" value="1"/>
</dbReference>
<organism evidence="3 4">
    <name type="scientific">Phaeoacremonium minimum (strain UCR-PA7)</name>
    <name type="common">Esca disease fungus</name>
    <name type="synonym">Togninia minima</name>
    <dbReference type="NCBI Taxonomy" id="1286976"/>
    <lineage>
        <taxon>Eukaryota</taxon>
        <taxon>Fungi</taxon>
        <taxon>Dikarya</taxon>
        <taxon>Ascomycota</taxon>
        <taxon>Pezizomycotina</taxon>
        <taxon>Sordariomycetes</taxon>
        <taxon>Sordariomycetidae</taxon>
        <taxon>Togniniales</taxon>
        <taxon>Togniniaceae</taxon>
        <taxon>Phaeoacremonium</taxon>
    </lineage>
</organism>
<protein>
    <submittedName>
        <fullName evidence="3">Putative scp-like extracellular protein</fullName>
    </submittedName>
</protein>
<dbReference type="Pfam" id="PF00188">
    <property type="entry name" value="CAP"/>
    <property type="match status" value="1"/>
</dbReference>